<dbReference type="Pfam" id="PF03888">
    <property type="entry name" value="MucB_RseB"/>
    <property type="match status" value="1"/>
</dbReference>
<evidence type="ECO:0000256" key="2">
    <source>
        <dbReference type="ARBA" id="ARBA00008150"/>
    </source>
</evidence>
<dbReference type="InterPro" id="IPR005588">
    <property type="entry name" value="MucB_RseB"/>
</dbReference>
<dbReference type="EMBL" id="FNRM01000006">
    <property type="protein sequence ID" value="SEA79639.1"/>
    <property type="molecule type" value="Genomic_DNA"/>
</dbReference>
<comment type="similarity">
    <text evidence="2">Belongs to the RseB family.</text>
</comment>
<keyword evidence="9" id="KW-1185">Reference proteome</keyword>
<dbReference type="PIRSF" id="PIRSF005427">
    <property type="entry name" value="RseB"/>
    <property type="match status" value="1"/>
</dbReference>
<dbReference type="PANTHER" id="PTHR38782:SF1">
    <property type="entry name" value="SIGMA-E FACTOR REGULATORY PROTEIN RSEB"/>
    <property type="match status" value="1"/>
</dbReference>
<comment type="subcellular location">
    <subcellularLocation>
        <location evidence="1">Periplasm</location>
    </subcellularLocation>
</comment>
<protein>
    <submittedName>
        <fullName evidence="8">Sigma E regulatory protein, MucB/RseB</fullName>
    </submittedName>
</protein>
<dbReference type="PANTHER" id="PTHR38782">
    <property type="match status" value="1"/>
</dbReference>
<dbReference type="CDD" id="cd16327">
    <property type="entry name" value="RseB"/>
    <property type="match status" value="1"/>
</dbReference>
<evidence type="ECO:0000259" key="6">
    <source>
        <dbReference type="Pfam" id="PF03888"/>
    </source>
</evidence>
<evidence type="ECO:0000259" key="7">
    <source>
        <dbReference type="Pfam" id="PF17188"/>
    </source>
</evidence>
<dbReference type="InterPro" id="IPR038484">
    <property type="entry name" value="MucB/RseB_C_sf"/>
</dbReference>
<keyword evidence="3 5" id="KW-0732">Signal</keyword>
<feature type="chain" id="PRO_5011564436" evidence="5">
    <location>
        <begin position="22"/>
        <end position="314"/>
    </location>
</feature>
<name>A0A1H4E4D3_ALKAM</name>
<gene>
    <name evidence="8" type="ORF">SAMN04488051_106202</name>
</gene>
<keyword evidence="4" id="KW-0574">Periplasm</keyword>
<dbReference type="Gene3D" id="3.30.200.100">
    <property type="entry name" value="MucB/RseB, C-terminal domain"/>
    <property type="match status" value="1"/>
</dbReference>
<evidence type="ECO:0000256" key="5">
    <source>
        <dbReference type="SAM" id="SignalP"/>
    </source>
</evidence>
<dbReference type="STRING" id="152573.SAMN04488051_106202"/>
<evidence type="ECO:0000256" key="1">
    <source>
        <dbReference type="ARBA" id="ARBA00004418"/>
    </source>
</evidence>
<reference evidence="8 9" key="1">
    <citation type="submission" date="2016-10" db="EMBL/GenBank/DDBJ databases">
        <authorList>
            <person name="de Groot N.N."/>
        </authorList>
    </citation>
    <scope>NUCLEOTIDE SEQUENCE [LARGE SCALE GENOMIC DNA]</scope>
    <source>
        <strain evidence="8 9">CGMCC 1.3430</strain>
    </source>
</reference>
<evidence type="ECO:0000313" key="8">
    <source>
        <dbReference type="EMBL" id="SEA79639.1"/>
    </source>
</evidence>
<evidence type="ECO:0000256" key="4">
    <source>
        <dbReference type="ARBA" id="ARBA00022764"/>
    </source>
</evidence>
<dbReference type="AlphaFoldDB" id="A0A1H4E4D3"/>
<dbReference type="InterPro" id="IPR033434">
    <property type="entry name" value="MucB/RseB_N"/>
</dbReference>
<accession>A0A1H4E4D3</accession>
<evidence type="ECO:0000313" key="9">
    <source>
        <dbReference type="Proteomes" id="UP000198773"/>
    </source>
</evidence>
<dbReference type="RefSeq" id="WP_091343523.1">
    <property type="nucleotide sequence ID" value="NZ_FNRM01000006.1"/>
</dbReference>
<organism evidence="8 9">
    <name type="scientific">Alkalimonas amylolytica</name>
    <dbReference type="NCBI Taxonomy" id="152573"/>
    <lineage>
        <taxon>Bacteria</taxon>
        <taxon>Pseudomonadati</taxon>
        <taxon>Pseudomonadota</taxon>
        <taxon>Gammaproteobacteria</taxon>
        <taxon>Alkalimonas</taxon>
    </lineage>
</organism>
<dbReference type="Proteomes" id="UP000198773">
    <property type="component" value="Unassembled WGS sequence"/>
</dbReference>
<dbReference type="InterPro" id="IPR033436">
    <property type="entry name" value="MucB/RseB_C"/>
</dbReference>
<dbReference type="OrthoDB" id="7067274at2"/>
<sequence length="314" mass="35434">MRWSLLLLLASSLLFVPALHAESKGWQLFQQSQHAVRTSNFDASYVVFKGEQITSFRWLHGVHEQQQLEQLVPMDVDGIDILRKGKVVYYLTPEKPALITLSSYIKELPSLLYQPIEDLRELYDPVSGSVSQMGGRSAQLLRLTAFHPGRLSYWLWLDVESGFPLRIDTVAEGHQMLERWQVTHLNISPHLPETLLALLELPLPTPEQRQLQPAAAAPMASNIQLAWLPSGFKMVEDPLVVPGLGVPLLHYWLLSDGLHQVSVFVQHPNQQPPQAYRDGATTIYVHSTEQFDVTVIGPVTLDIARQIANAVRYD</sequence>
<feature type="signal peptide" evidence="5">
    <location>
        <begin position="1"/>
        <end position="21"/>
    </location>
</feature>
<dbReference type="GO" id="GO:0032885">
    <property type="term" value="P:regulation of polysaccharide biosynthetic process"/>
    <property type="evidence" value="ECO:0007669"/>
    <property type="project" value="TreeGrafter"/>
</dbReference>
<feature type="domain" description="MucB/RseB N-terminal" evidence="6">
    <location>
        <begin position="27"/>
        <end position="194"/>
    </location>
</feature>
<dbReference type="GO" id="GO:0045152">
    <property type="term" value="F:antisigma factor binding"/>
    <property type="evidence" value="ECO:0007669"/>
    <property type="project" value="TreeGrafter"/>
</dbReference>
<dbReference type="Gene3D" id="2.50.20.10">
    <property type="entry name" value="Lipoprotein localisation LolA/LolB/LppX"/>
    <property type="match status" value="1"/>
</dbReference>
<proteinExistence type="inferred from homology"/>
<dbReference type="Pfam" id="PF17188">
    <property type="entry name" value="MucB_RseB_C"/>
    <property type="match status" value="1"/>
</dbReference>
<feature type="domain" description="MucB/RseB C-terminal" evidence="7">
    <location>
        <begin position="220"/>
        <end position="312"/>
    </location>
</feature>
<evidence type="ECO:0000256" key="3">
    <source>
        <dbReference type="ARBA" id="ARBA00022729"/>
    </source>
</evidence>
<dbReference type="GO" id="GO:0030288">
    <property type="term" value="C:outer membrane-bounded periplasmic space"/>
    <property type="evidence" value="ECO:0007669"/>
    <property type="project" value="TreeGrafter"/>
</dbReference>